<accession>A0A1V0DX48</accession>
<proteinExistence type="predicted"/>
<organism evidence="1">
    <name type="scientific">Synechococcus virus S-ESS1</name>
    <dbReference type="NCBI Taxonomy" id="1964565"/>
    <lineage>
        <taxon>Viruses</taxon>
        <taxon>Duplodnaviria</taxon>
        <taxon>Heunggongvirae</taxon>
        <taxon>Uroviricota</taxon>
        <taxon>Caudoviricetes</taxon>
        <taxon>Casjensviridae</taxon>
        <taxon>Sessunavirus</taxon>
        <taxon>Sessunavirus SESS1</taxon>
    </lineage>
</organism>
<dbReference type="KEGG" id="vg:62679236"/>
<dbReference type="SUPFAM" id="SSF52540">
    <property type="entry name" value="P-loop containing nucleoside triphosphate hydrolases"/>
    <property type="match status" value="1"/>
</dbReference>
<dbReference type="Proteomes" id="UP000225878">
    <property type="component" value="Segment"/>
</dbReference>
<sequence>MEPSETPSLQNSAVLLRVRGKTTKIVILSGTPSPNGLIDLYGPIKAIDNGERLGASMTAYKRRWFREDLRKNTVEPFDHSEGEIMARLKDVFFSLREEDYLKLPPLVEVDHRVQMTRKEMDGYKQFERDTAFEVLDRWGEPEIIEAVNNGVLTGKLLQYANGSLYREDMSAFKVHEHKLDVLESIVEEAAGSPILVAYSFKFDKDAIKKRFPWARVFGESRSDKRDWDAGRIRMLVTHPASAGHGLNFQHSSNIAVWYGLTWSLELYKQFIKRLHRSGQKADRVFLHRILTAGTVDYDVLDVLKRRGATQDQITEAVRVRLQRAA</sequence>
<keyword evidence="2" id="KW-1185">Reference proteome</keyword>
<dbReference type="InterPro" id="IPR027417">
    <property type="entry name" value="P-loop_NTPase"/>
</dbReference>
<evidence type="ECO:0000313" key="1">
    <source>
        <dbReference type="EMBL" id="ARB05711.1"/>
    </source>
</evidence>
<protein>
    <submittedName>
        <fullName evidence="1">SNF2-related protein</fullName>
    </submittedName>
</protein>
<dbReference type="EMBL" id="KY249644">
    <property type="protein sequence ID" value="ARB05711.1"/>
    <property type="molecule type" value="Genomic_DNA"/>
</dbReference>
<evidence type="ECO:0000313" key="2">
    <source>
        <dbReference type="Proteomes" id="UP000225878"/>
    </source>
</evidence>
<dbReference type="Gene3D" id="3.40.50.300">
    <property type="entry name" value="P-loop containing nucleotide triphosphate hydrolases"/>
    <property type="match status" value="1"/>
</dbReference>
<dbReference type="RefSeq" id="YP_009997091.1">
    <property type="nucleotide sequence ID" value="NC_052968.1"/>
</dbReference>
<dbReference type="GeneID" id="62679236"/>
<reference evidence="1" key="1">
    <citation type="submission" date="2016-11" db="EMBL/GenBank/DDBJ databases">
        <title>The complete genome sequence of Cyanosiphovirus S-ESS1.</title>
        <authorList>
            <person name="Han Y."/>
        </authorList>
    </citation>
    <scope>NUCLEOTIDE SEQUENCE [LARGE SCALE GENOMIC DNA]</scope>
</reference>
<name>A0A1V0DX48_9CAUD</name>